<dbReference type="EMBL" id="JACHDO010000001">
    <property type="protein sequence ID" value="MBB5489830.1"/>
    <property type="molecule type" value="Genomic_DNA"/>
</dbReference>
<proteinExistence type="predicted"/>
<feature type="transmembrane region" description="Helical" evidence="1">
    <location>
        <begin position="92"/>
        <end position="111"/>
    </location>
</feature>
<dbReference type="AlphaFoldDB" id="A0A840VZA6"/>
<gene>
    <name evidence="2" type="ORF">HNR07_000967</name>
</gene>
<dbReference type="Proteomes" id="UP000579647">
    <property type="component" value="Unassembled WGS sequence"/>
</dbReference>
<evidence type="ECO:0000313" key="3">
    <source>
        <dbReference type="Proteomes" id="UP000579647"/>
    </source>
</evidence>
<keyword evidence="1" id="KW-0472">Membrane</keyword>
<dbReference type="RefSeq" id="WP_184362424.1">
    <property type="nucleotide sequence ID" value="NZ_BAAAKM010000046.1"/>
</dbReference>
<comment type="caution">
    <text evidence="2">The sequence shown here is derived from an EMBL/GenBank/DDBJ whole genome shotgun (WGS) entry which is preliminary data.</text>
</comment>
<keyword evidence="1" id="KW-0812">Transmembrane</keyword>
<keyword evidence="3" id="KW-1185">Reference proteome</keyword>
<keyword evidence="1" id="KW-1133">Transmembrane helix</keyword>
<organism evidence="2 3">
    <name type="scientific">Nocardiopsis metallicus</name>
    <dbReference type="NCBI Taxonomy" id="179819"/>
    <lineage>
        <taxon>Bacteria</taxon>
        <taxon>Bacillati</taxon>
        <taxon>Actinomycetota</taxon>
        <taxon>Actinomycetes</taxon>
        <taxon>Streptosporangiales</taxon>
        <taxon>Nocardiopsidaceae</taxon>
        <taxon>Nocardiopsis</taxon>
    </lineage>
</organism>
<feature type="transmembrane region" description="Helical" evidence="1">
    <location>
        <begin position="18"/>
        <end position="42"/>
    </location>
</feature>
<protein>
    <submittedName>
        <fullName evidence="2">Putative membrane protein</fullName>
    </submittedName>
</protein>
<reference evidence="2 3" key="1">
    <citation type="submission" date="2020-08" db="EMBL/GenBank/DDBJ databases">
        <title>Sequencing the genomes of 1000 actinobacteria strains.</title>
        <authorList>
            <person name="Klenk H.-P."/>
        </authorList>
    </citation>
    <scope>NUCLEOTIDE SEQUENCE [LARGE SCALE GENOMIC DNA]</scope>
    <source>
        <strain evidence="2 3">DSM 44598</strain>
    </source>
</reference>
<evidence type="ECO:0000313" key="2">
    <source>
        <dbReference type="EMBL" id="MBB5489830.1"/>
    </source>
</evidence>
<sequence length="150" mass="15511">MQNQSAPAMPGVVTAARIILFVVCGLSGVLLVMSLLGIVGAFLHSDGPDAVFATVGATTAGILRSFVLGLVVIVLLLVAALRIGRGGTRNHLVVRLLVGGGGLVAVLNTVLSGEGTAFMGFVLPLIVLMLIQTKRSREWFAAMDESARNS</sequence>
<feature type="transmembrane region" description="Helical" evidence="1">
    <location>
        <begin position="62"/>
        <end position="80"/>
    </location>
</feature>
<evidence type="ECO:0000256" key="1">
    <source>
        <dbReference type="SAM" id="Phobius"/>
    </source>
</evidence>
<name>A0A840VZA6_9ACTN</name>
<feature type="transmembrane region" description="Helical" evidence="1">
    <location>
        <begin position="117"/>
        <end position="133"/>
    </location>
</feature>
<accession>A0A840VZA6</accession>